<keyword evidence="11" id="KW-0333">Golgi apparatus</keyword>
<feature type="transmembrane region" description="Helical" evidence="15">
    <location>
        <begin position="995"/>
        <end position="1023"/>
    </location>
</feature>
<dbReference type="PANTHER" id="PTHR47549">
    <property type="entry name" value="GOLGI APPARATUS MEMBRANE PROTEIN TVP38-RELATED"/>
    <property type="match status" value="1"/>
</dbReference>
<feature type="region of interest" description="Disordered" evidence="14">
    <location>
        <begin position="1233"/>
        <end position="1283"/>
    </location>
</feature>
<keyword evidence="6 15" id="KW-0812">Transmembrane</keyword>
<feature type="transmembrane region" description="Helical" evidence="15">
    <location>
        <begin position="1147"/>
        <end position="1168"/>
    </location>
</feature>
<dbReference type="OrthoDB" id="3247158at2759"/>
<dbReference type="InterPro" id="IPR032816">
    <property type="entry name" value="VTT_dom"/>
</dbReference>
<evidence type="ECO:0000256" key="2">
    <source>
        <dbReference type="ARBA" id="ARBA00004653"/>
    </source>
</evidence>
<evidence type="ECO:0000256" key="4">
    <source>
        <dbReference type="ARBA" id="ARBA00013533"/>
    </source>
</evidence>
<evidence type="ECO:0000256" key="3">
    <source>
        <dbReference type="ARBA" id="ARBA00008640"/>
    </source>
</evidence>
<dbReference type="RefSeq" id="XP_028465100.1">
    <property type="nucleotide sequence ID" value="XM_028614329.1"/>
</dbReference>
<dbReference type="Pfam" id="PF14608">
    <property type="entry name" value="zf-CCCH_2"/>
    <property type="match status" value="2"/>
</dbReference>
<feature type="zinc finger region" description="C3H1-type" evidence="13">
    <location>
        <begin position="311"/>
        <end position="333"/>
    </location>
</feature>
<dbReference type="GO" id="GO:0000139">
    <property type="term" value="C:Golgi membrane"/>
    <property type="evidence" value="ECO:0007669"/>
    <property type="project" value="UniProtKB-SubCell"/>
</dbReference>
<reference evidence="18 19" key="1">
    <citation type="journal article" date="2018" name="Mol. Ecol.">
        <title>The obligate alkalophilic soda-lake fungus Sodiomyces alkalinus has shifted to a protein diet.</title>
        <authorList>
            <person name="Grum-Grzhimaylo A.A."/>
            <person name="Falkoski D.L."/>
            <person name="van den Heuvel J."/>
            <person name="Valero-Jimenez C.A."/>
            <person name="Min B."/>
            <person name="Choi I.G."/>
            <person name="Lipzen A."/>
            <person name="Daum C.G."/>
            <person name="Aanen D.K."/>
            <person name="Tsang A."/>
            <person name="Henrissat B."/>
            <person name="Bilanenko E.N."/>
            <person name="de Vries R.P."/>
            <person name="van Kan J.A.L."/>
            <person name="Grigoriev I.V."/>
            <person name="Debets A.J.M."/>
        </authorList>
    </citation>
    <scope>NUCLEOTIDE SEQUENCE [LARGE SCALE GENOMIC DNA]</scope>
    <source>
        <strain evidence="18 19">F11</strain>
    </source>
</reference>
<evidence type="ECO:0000256" key="7">
    <source>
        <dbReference type="ARBA" id="ARBA00022723"/>
    </source>
</evidence>
<keyword evidence="9 13" id="KW-0862">Zinc</keyword>
<evidence type="ECO:0000256" key="8">
    <source>
        <dbReference type="ARBA" id="ARBA00022771"/>
    </source>
</evidence>
<keyword evidence="12 15" id="KW-0472">Membrane</keyword>
<dbReference type="GeneID" id="39582807"/>
<feature type="transmembrane region" description="Helical" evidence="15">
    <location>
        <begin position="955"/>
        <end position="983"/>
    </location>
</feature>
<organism evidence="18 19">
    <name type="scientific">Sodiomyces alkalinus (strain CBS 110278 / VKM F-3762 / F11)</name>
    <name type="common">Alkaliphilic filamentous fungus</name>
    <dbReference type="NCBI Taxonomy" id="1314773"/>
    <lineage>
        <taxon>Eukaryota</taxon>
        <taxon>Fungi</taxon>
        <taxon>Dikarya</taxon>
        <taxon>Ascomycota</taxon>
        <taxon>Pezizomycotina</taxon>
        <taxon>Sordariomycetes</taxon>
        <taxon>Hypocreomycetidae</taxon>
        <taxon>Glomerellales</taxon>
        <taxon>Plectosphaerellaceae</taxon>
        <taxon>Sodiomyces</taxon>
    </lineage>
</organism>
<dbReference type="SUPFAM" id="SSF90229">
    <property type="entry name" value="CCCH zinc finger"/>
    <property type="match status" value="1"/>
</dbReference>
<evidence type="ECO:0000313" key="19">
    <source>
        <dbReference type="Proteomes" id="UP000272025"/>
    </source>
</evidence>
<dbReference type="PANTHER" id="PTHR47549:SF1">
    <property type="entry name" value="GOLGI APPARATUS MEMBRANE PROTEIN TVP38"/>
    <property type="match status" value="1"/>
</dbReference>
<keyword evidence="8 13" id="KW-0863">Zinc-finger</keyword>
<dbReference type="PROSITE" id="PS50103">
    <property type="entry name" value="ZF_C3H1"/>
    <property type="match status" value="2"/>
</dbReference>
<dbReference type="InterPro" id="IPR051076">
    <property type="entry name" value="Golgi_membrane_TVP38/TMEM64"/>
</dbReference>
<evidence type="ECO:0000259" key="17">
    <source>
        <dbReference type="PROSITE" id="PS50828"/>
    </source>
</evidence>
<feature type="zinc finger region" description="C3H1-type" evidence="13">
    <location>
        <begin position="281"/>
        <end position="308"/>
    </location>
</feature>
<dbReference type="SMART" id="SM01162">
    <property type="entry name" value="DUF1771"/>
    <property type="match status" value="1"/>
</dbReference>
<evidence type="ECO:0000256" key="14">
    <source>
        <dbReference type="SAM" id="MobiDB-lite"/>
    </source>
</evidence>
<dbReference type="Pfam" id="PF09335">
    <property type="entry name" value="VTT_dom"/>
    <property type="match status" value="1"/>
</dbReference>
<evidence type="ECO:0000256" key="13">
    <source>
        <dbReference type="PROSITE-ProRule" id="PRU00723"/>
    </source>
</evidence>
<dbReference type="GO" id="GO:0008270">
    <property type="term" value="F:zinc ion binding"/>
    <property type="evidence" value="ECO:0007669"/>
    <property type="project" value="UniProtKB-KW"/>
</dbReference>
<dbReference type="Gene3D" id="4.10.1000.10">
    <property type="entry name" value="Zinc finger, CCCH-type"/>
    <property type="match status" value="1"/>
</dbReference>
<feature type="compositionally biased region" description="Low complexity" evidence="14">
    <location>
        <begin position="406"/>
        <end position="415"/>
    </location>
</feature>
<feature type="compositionally biased region" description="Low complexity" evidence="14">
    <location>
        <begin position="488"/>
        <end position="497"/>
    </location>
</feature>
<evidence type="ECO:0000256" key="9">
    <source>
        <dbReference type="ARBA" id="ARBA00022833"/>
    </source>
</evidence>
<keyword evidence="10 15" id="KW-1133">Transmembrane helix</keyword>
<keyword evidence="19" id="KW-1185">Reference proteome</keyword>
<name>A0A3N2PS84_SODAK</name>
<dbReference type="EMBL" id="ML119057">
    <property type="protein sequence ID" value="ROT37294.1"/>
    <property type="molecule type" value="Genomic_DNA"/>
</dbReference>
<dbReference type="Pfam" id="PF08590">
    <property type="entry name" value="DUF1771"/>
    <property type="match status" value="1"/>
</dbReference>
<evidence type="ECO:0000256" key="12">
    <source>
        <dbReference type="ARBA" id="ARBA00023136"/>
    </source>
</evidence>
<comment type="subcellular location">
    <subcellularLocation>
        <location evidence="2">Golgi apparatus membrane</location>
        <topology evidence="2">Multi-pass membrane protein</topology>
    </subcellularLocation>
</comment>
<feature type="transmembrane region" description="Helical" evidence="15">
    <location>
        <begin position="1108"/>
        <end position="1127"/>
    </location>
</feature>
<evidence type="ECO:0000256" key="15">
    <source>
        <dbReference type="SAM" id="Phobius"/>
    </source>
</evidence>
<evidence type="ECO:0000256" key="10">
    <source>
        <dbReference type="ARBA" id="ARBA00022989"/>
    </source>
</evidence>
<dbReference type="InterPro" id="IPR002625">
    <property type="entry name" value="Smr_dom"/>
</dbReference>
<feature type="transmembrane region" description="Helical" evidence="15">
    <location>
        <begin position="1029"/>
        <end position="1049"/>
    </location>
</feature>
<feature type="region of interest" description="Disordered" evidence="14">
    <location>
        <begin position="874"/>
        <end position="918"/>
    </location>
</feature>
<keyword evidence="7 13" id="KW-0479">Metal-binding</keyword>
<dbReference type="InterPro" id="IPR000571">
    <property type="entry name" value="Znf_CCCH"/>
</dbReference>
<feature type="domain" description="C3H1-type" evidence="16">
    <location>
        <begin position="281"/>
        <end position="308"/>
    </location>
</feature>
<dbReference type="SUPFAM" id="SSF160443">
    <property type="entry name" value="SMR domain-like"/>
    <property type="match status" value="1"/>
</dbReference>
<accession>A0A3N2PS84</accession>
<evidence type="ECO:0000259" key="16">
    <source>
        <dbReference type="PROSITE" id="PS50103"/>
    </source>
</evidence>
<dbReference type="GO" id="GO:0000022">
    <property type="term" value="P:mitotic spindle elongation"/>
    <property type="evidence" value="ECO:0007669"/>
    <property type="project" value="TreeGrafter"/>
</dbReference>
<dbReference type="STRING" id="1314773.A0A3N2PS84"/>
<evidence type="ECO:0000313" key="18">
    <source>
        <dbReference type="EMBL" id="ROT37294.1"/>
    </source>
</evidence>
<evidence type="ECO:0000256" key="1">
    <source>
        <dbReference type="ARBA" id="ARBA00002978"/>
    </source>
</evidence>
<evidence type="ECO:0000256" key="5">
    <source>
        <dbReference type="ARBA" id="ARBA00020673"/>
    </source>
</evidence>
<dbReference type="GO" id="GO:0016192">
    <property type="term" value="P:vesicle-mediated transport"/>
    <property type="evidence" value="ECO:0007669"/>
    <property type="project" value="TreeGrafter"/>
</dbReference>
<dbReference type="SMART" id="SM00463">
    <property type="entry name" value="SMR"/>
    <property type="match status" value="1"/>
</dbReference>
<comment type="similarity">
    <text evidence="3">Belongs to the TVP38/TMEM64 family.</text>
</comment>
<comment type="function">
    <text evidence="1">Golgi membrane protein involved in vesicular trafficking and spindle migration.</text>
</comment>
<proteinExistence type="inferred from homology"/>
<dbReference type="InterPro" id="IPR013899">
    <property type="entry name" value="DUF1771"/>
</dbReference>
<feature type="compositionally biased region" description="Basic and acidic residues" evidence="14">
    <location>
        <begin position="1268"/>
        <end position="1283"/>
    </location>
</feature>
<dbReference type="InterPro" id="IPR036063">
    <property type="entry name" value="Smr_dom_sf"/>
</dbReference>
<evidence type="ECO:0000256" key="6">
    <source>
        <dbReference type="ARBA" id="ARBA00022692"/>
    </source>
</evidence>
<dbReference type="InterPro" id="IPR036855">
    <property type="entry name" value="Znf_CCCH_sf"/>
</dbReference>
<dbReference type="PROSITE" id="PS50828">
    <property type="entry name" value="SMR"/>
    <property type="match status" value="1"/>
</dbReference>
<feature type="compositionally biased region" description="Basic residues" evidence="14">
    <location>
        <begin position="440"/>
        <end position="451"/>
    </location>
</feature>
<feature type="domain" description="Smr" evidence="17">
    <location>
        <begin position="600"/>
        <end position="681"/>
    </location>
</feature>
<dbReference type="Proteomes" id="UP000272025">
    <property type="component" value="Unassembled WGS sequence"/>
</dbReference>
<dbReference type="FunFam" id="3.30.1370.110:FF:000002">
    <property type="entry name" value="CCCH zinc finger and SMR domain protein"/>
    <property type="match status" value="1"/>
</dbReference>
<feature type="domain" description="C3H1-type" evidence="16">
    <location>
        <begin position="311"/>
        <end position="333"/>
    </location>
</feature>
<protein>
    <recommendedName>
        <fullName evidence="4">Golgi apparatus membrane protein TVP38</fullName>
    </recommendedName>
    <alternativeName>
        <fullName evidence="5">Golgi apparatus membrane protein tvp38</fullName>
    </alternativeName>
</protein>
<feature type="compositionally biased region" description="Polar residues" evidence="14">
    <location>
        <begin position="908"/>
        <end position="918"/>
    </location>
</feature>
<sequence>MVSDEHYDLCLPILQDASLEDEDKTDRLEEILRKETSLRDSSLEHAILDALWRYRDGGSSAASPPPIRQTILRRPSPASWRGNSTPLSGSPRLGVSPLVPPGFLPANLNRNKASTVSPFSSPRPSPRLAFATPVIPHSPNLNAYEFAHDTTPSQEVFGDYQTENVEWLVADDAASITSSVGTSSGLNAAAPEFSSLSSQQTDMSPYDMLRSILGPSRTDEEIENALATHGYDLSATIVAIMENHMPNSAYAMNTKAEETKSIVIGKSMTADGRPTTPANQQKSGVICKFYLSTGQCLRSDCRFSHDLSNHLCKYWIMGNCLAGDTCIFSHDPAQLVNKLSVDGGQTPPSKQQANIQLSDYNSFPSLQPGTPEQVSHYAAVARYRGMTPPPGLKPFPTNDSPRPRSRPGSRQQQAREPSGGAPPLDDAEAFPTLGSAAAKQGKKHHGKRGGHGSKENAVTTPSSLADIVKMSPSPGPMAMRQDPKKTTRNGTTTGVRNGENSAAAQAIPIPKHIPWLETGERANKAYLKARQEAIKHGGLRNKFLQSAAQAWNRNDARAAKALSLRGQSENDLMRKAHREAARELYEERNKANTNTSEIYVDLHGLHPDEAVEYLERVLLDNSKENRPIYAITGTGHHSKNGKDKVGRAIRNFLNEWSYAYREFSVPGDRNNMGGILGVDARSYDKSLARDGGASLAEPKEEEDILSQGVEIGDGKLEAVTMASRRRDGAWRVARGSNWSPSLEEADSEWWEGLNGTSRIERLSSFKQGTVKVKKHLTFSNEATLLDVSNGDGTDIATLPPPQCGHLLRSVEPTRYIVLGNATAIAFVCQDQEIFRKEHGHEVATLTWGWFSGTAGVLSSSTMVNSDFQNMEQTASMPLAPDNDPDRRTDPSSPTSPDPPLPWARRPGSMSSRRLSSTRYVRTARAPALKRLFRAAAKGYKNLNAAYLRLTPLQRVAVVTAAVVVNVLAILFLVYSHAIFTWLAPISHQWRALPGGWLIIWLMVVITAFPPLIGYSTCITIAGFVYGFPLGYPIVATANVAGSLAAFYASRTIFSGYVHRLVGRDHRFIALGQVLRKDGVGMLIAVRLCPLPYSISNGFLATIPSIHPLIFAVATALASPKLLIHIFIGSRLALIAERGDEMSMADKAINWTSMIFGGLLGGFIGWVIYHRTMTRAAEIALEENEARDLDDADPLGSPENGHGDLDYADVEAGLLDPDDVVALMNDDDISLWGGSDGVEGDERYHDNDESGSVDGHGKGHTTGLLDPKLFVREEGKNASRAEAM</sequence>
<dbReference type="Gene3D" id="3.30.1370.110">
    <property type="match status" value="1"/>
</dbReference>
<dbReference type="SMART" id="SM00356">
    <property type="entry name" value="ZnF_C3H1"/>
    <property type="match status" value="2"/>
</dbReference>
<evidence type="ECO:0000256" key="11">
    <source>
        <dbReference type="ARBA" id="ARBA00023034"/>
    </source>
</evidence>
<gene>
    <name evidence="18" type="ORF">SODALDRAFT_360994</name>
</gene>
<feature type="region of interest" description="Disordered" evidence="14">
    <location>
        <begin position="75"/>
        <end position="94"/>
    </location>
</feature>
<feature type="region of interest" description="Disordered" evidence="14">
    <location>
        <begin position="384"/>
        <end position="497"/>
    </location>
</feature>